<gene>
    <name evidence="1" type="ORF">WUBG_04596</name>
</gene>
<comment type="caution">
    <text evidence="1">The sequence shown here is derived from an EMBL/GenBank/DDBJ whole genome shotgun (WGS) entry which is preliminary data.</text>
</comment>
<evidence type="ECO:0000313" key="1">
    <source>
        <dbReference type="EMBL" id="EJW84494.1"/>
    </source>
</evidence>
<evidence type="ECO:0000313" key="2">
    <source>
        <dbReference type="Proteomes" id="UP000004810"/>
    </source>
</evidence>
<reference evidence="2" key="1">
    <citation type="submission" date="2012-08" db="EMBL/GenBank/DDBJ databases">
        <title>The Genome Sequence of Wuchereria bancrofti.</title>
        <authorList>
            <person name="Nutman T.B."/>
            <person name="Fink D.L."/>
            <person name="Russ C."/>
            <person name="Young S."/>
            <person name="Zeng Q."/>
            <person name="Koehrsen M."/>
            <person name="Alvarado L."/>
            <person name="Berlin A."/>
            <person name="Chapman S.B."/>
            <person name="Chen Z."/>
            <person name="Freedman E."/>
            <person name="Gellesch M."/>
            <person name="Goldberg J."/>
            <person name="Griggs A."/>
            <person name="Gujja S."/>
            <person name="Heilman E.R."/>
            <person name="Heiman D."/>
            <person name="Hepburn T."/>
            <person name="Howarth C."/>
            <person name="Jen D."/>
            <person name="Larson L."/>
            <person name="Lewis B."/>
            <person name="Mehta T."/>
            <person name="Park D."/>
            <person name="Pearson M."/>
            <person name="Roberts A."/>
            <person name="Saif S."/>
            <person name="Shea T."/>
            <person name="Shenoy N."/>
            <person name="Sisk P."/>
            <person name="Stolte C."/>
            <person name="Sykes S."/>
            <person name="Walk T."/>
            <person name="White J."/>
            <person name="Yandava C."/>
            <person name="Haas B."/>
            <person name="Henn M.R."/>
            <person name="Nusbaum C."/>
            <person name="Birren B."/>
        </authorList>
    </citation>
    <scope>NUCLEOTIDE SEQUENCE [LARGE SCALE GENOMIC DNA]</scope>
    <source>
        <strain evidence="2">NA</strain>
    </source>
</reference>
<dbReference type="Proteomes" id="UP000004810">
    <property type="component" value="Unassembled WGS sequence"/>
</dbReference>
<organism evidence="1 2">
    <name type="scientific">Wuchereria bancrofti</name>
    <dbReference type="NCBI Taxonomy" id="6293"/>
    <lineage>
        <taxon>Eukaryota</taxon>
        <taxon>Metazoa</taxon>
        <taxon>Ecdysozoa</taxon>
        <taxon>Nematoda</taxon>
        <taxon>Chromadorea</taxon>
        <taxon>Rhabditida</taxon>
        <taxon>Spirurina</taxon>
        <taxon>Spiruromorpha</taxon>
        <taxon>Filarioidea</taxon>
        <taxon>Onchocercidae</taxon>
        <taxon>Wuchereria</taxon>
    </lineage>
</organism>
<protein>
    <submittedName>
        <fullName evidence="1">Uncharacterized protein</fullName>
    </submittedName>
</protein>
<dbReference type="AlphaFoldDB" id="J9FAV2"/>
<dbReference type="EMBL" id="ADBV01001593">
    <property type="protein sequence ID" value="EJW84494.1"/>
    <property type="molecule type" value="Genomic_DNA"/>
</dbReference>
<accession>J9FAV2</accession>
<proteinExistence type="predicted"/>
<sequence>MMLPVFRRDESTKELAEMRPRFEGLQGELRQRVEEGRKMVAQLRSYEEKERIWKKEKADLEKRIEIKDAMAAAERKNNDEWKKRHLTEKAELERKVKLAEPEIRRALDAETIKNAIEDIRAFYEQKLELTLNELNTFKKKHSKTAAVSSSSSANLQKCRPMSAPPVCCIPPSNAHLSNGRPSASSDLMIRTHFLPSSSLTDNDMIDNDDSSHF</sequence>
<name>J9FAV2_WUCBA</name>